<reference evidence="1 2" key="1">
    <citation type="submission" date="2018-03" db="EMBL/GenBank/DDBJ databases">
        <title>Mesoflavibacter sp. HG37 and Mesoflavibacter sp. HG96 sp.nov., two marine bacteria isolated from seawater of Western Pacific Ocean.</title>
        <authorList>
            <person name="Cheng H."/>
            <person name="Wu Y.-H."/>
            <person name="Guo L.-L."/>
            <person name="Xu X.-W."/>
        </authorList>
    </citation>
    <scope>NUCLEOTIDE SEQUENCE [LARGE SCALE GENOMIC DNA]</scope>
    <source>
        <strain evidence="1 2">KCTC 32269</strain>
    </source>
</reference>
<keyword evidence="2" id="KW-1185">Reference proteome</keyword>
<proteinExistence type="predicted"/>
<dbReference type="NCBIfam" id="TIGR03562">
    <property type="entry name" value="osmo_induc_OsmC"/>
    <property type="match status" value="1"/>
</dbReference>
<dbReference type="InterPro" id="IPR036102">
    <property type="entry name" value="OsmC/Ohrsf"/>
</dbReference>
<evidence type="ECO:0000313" key="2">
    <source>
        <dbReference type="Proteomes" id="UP000238426"/>
    </source>
</evidence>
<name>A0A2T1ND93_9FLAO</name>
<dbReference type="InterPro" id="IPR052707">
    <property type="entry name" value="OsmC_Ohr_Peroxiredoxin"/>
</dbReference>
<gene>
    <name evidence="1" type="ORF">C7H52_03665</name>
</gene>
<sequence length="145" mass="15714">MKRKANAIWKGSGKEGNGVLNGPSGVLNETPFSFKARFENENGKAGTNPEELIAAAHAGCYSMQLSFMLNANSFTADTLDVDAIIEMEEKDGGFAFKHIQLNLDAKVPKISEEEFKQIAQKAKDICPVSKALSSVTIDLNITFSN</sequence>
<dbReference type="SUPFAM" id="SSF82784">
    <property type="entry name" value="OsmC-like"/>
    <property type="match status" value="1"/>
</dbReference>
<dbReference type="AlphaFoldDB" id="A0A2T1ND93"/>
<protein>
    <submittedName>
        <fullName evidence="1">OsmC family peroxiredoxin</fullName>
    </submittedName>
</protein>
<dbReference type="PANTHER" id="PTHR42830">
    <property type="entry name" value="OSMOTICALLY INDUCIBLE FAMILY PROTEIN"/>
    <property type="match status" value="1"/>
</dbReference>
<dbReference type="InterPro" id="IPR003718">
    <property type="entry name" value="OsmC/Ohr_fam"/>
</dbReference>
<dbReference type="RefSeq" id="WP_106462529.1">
    <property type="nucleotide sequence ID" value="NZ_PXOQ01000007.1"/>
</dbReference>
<dbReference type="GO" id="GO:0006979">
    <property type="term" value="P:response to oxidative stress"/>
    <property type="evidence" value="ECO:0007669"/>
    <property type="project" value="InterPro"/>
</dbReference>
<organism evidence="1 2">
    <name type="scientific">Aurantibacter aestuarii</name>
    <dbReference type="NCBI Taxonomy" id="1266046"/>
    <lineage>
        <taxon>Bacteria</taxon>
        <taxon>Pseudomonadati</taxon>
        <taxon>Bacteroidota</taxon>
        <taxon>Flavobacteriia</taxon>
        <taxon>Flavobacteriales</taxon>
        <taxon>Flavobacteriaceae</taxon>
        <taxon>Aurantibacter</taxon>
    </lineage>
</organism>
<comment type="caution">
    <text evidence="1">The sequence shown here is derived from an EMBL/GenBank/DDBJ whole genome shotgun (WGS) entry which is preliminary data.</text>
</comment>
<dbReference type="GO" id="GO:0004601">
    <property type="term" value="F:peroxidase activity"/>
    <property type="evidence" value="ECO:0007669"/>
    <property type="project" value="InterPro"/>
</dbReference>
<dbReference type="Gene3D" id="3.30.300.20">
    <property type="match status" value="1"/>
</dbReference>
<dbReference type="PANTHER" id="PTHR42830:SF1">
    <property type="entry name" value="OSMOTICALLY INDUCIBLE FAMILY PROTEIN"/>
    <property type="match status" value="1"/>
</dbReference>
<dbReference type="Pfam" id="PF02566">
    <property type="entry name" value="OsmC"/>
    <property type="match status" value="1"/>
</dbReference>
<dbReference type="EMBL" id="PXOQ01000007">
    <property type="protein sequence ID" value="PSG90389.1"/>
    <property type="molecule type" value="Genomic_DNA"/>
</dbReference>
<dbReference type="Proteomes" id="UP000238426">
    <property type="component" value="Unassembled WGS sequence"/>
</dbReference>
<dbReference type="OrthoDB" id="9807532at2"/>
<accession>A0A2T1ND93</accession>
<evidence type="ECO:0000313" key="1">
    <source>
        <dbReference type="EMBL" id="PSG90389.1"/>
    </source>
</evidence>
<dbReference type="InterPro" id="IPR019904">
    <property type="entry name" value="Peroxiredoxin_OsmC"/>
</dbReference>
<dbReference type="InterPro" id="IPR015946">
    <property type="entry name" value="KH_dom-like_a/b"/>
</dbReference>